<reference evidence="2 3" key="1">
    <citation type="journal article" date="2008" name="BMC Genomics">
        <title>Complete genome of Phenylobacterium zucineum - a novel facultative intracellular bacterium isolated from human erythroleukemia cell line K562.</title>
        <authorList>
            <person name="Luo Y."/>
            <person name="Xu X."/>
            <person name="Ding Z."/>
            <person name="Liu Z."/>
            <person name="Zhang B."/>
            <person name="Yan Z."/>
            <person name="Sun J."/>
            <person name="Hu S."/>
            <person name="Hu X."/>
        </authorList>
    </citation>
    <scope>NUCLEOTIDE SEQUENCE [LARGE SCALE GENOMIC DNA]</scope>
    <source>
        <strain evidence="2 3">HLK1</strain>
    </source>
</reference>
<dbReference type="KEGG" id="pzu:PHZ_c3321"/>
<dbReference type="GO" id="GO:0051213">
    <property type="term" value="F:dioxygenase activity"/>
    <property type="evidence" value="ECO:0007669"/>
    <property type="project" value="UniProtKB-KW"/>
</dbReference>
<dbReference type="HOGENOM" id="CLU_131565_0_1_5"/>
<gene>
    <name evidence="2" type="ordered locus">PHZ_c3321</name>
</gene>
<dbReference type="Gene3D" id="3.10.180.10">
    <property type="entry name" value="2,3-Dihydroxybiphenyl 1,2-Dioxygenase, domain 1"/>
    <property type="match status" value="1"/>
</dbReference>
<dbReference type="SUPFAM" id="SSF54593">
    <property type="entry name" value="Glyoxalase/Bleomycin resistance protein/Dihydroxybiphenyl dioxygenase"/>
    <property type="match status" value="1"/>
</dbReference>
<sequence>MLGGERPVGFIATTDYERARAFYVGVLGLEFVRQDDYALVVRSGGVTVRITRLPEVHPPRNTVFGWEVADVREVAAALADRGVTFERYDFLGADQGADGIWTVPGGAAQVAWFKDPDGNLLSISSAGG</sequence>
<keyword evidence="3" id="KW-1185">Reference proteome</keyword>
<dbReference type="InterPro" id="IPR029068">
    <property type="entry name" value="Glyas_Bleomycin-R_OHBP_Dase"/>
</dbReference>
<accession>B4RB85</accession>
<dbReference type="Pfam" id="PF00903">
    <property type="entry name" value="Glyoxalase"/>
    <property type="match status" value="1"/>
</dbReference>
<dbReference type="OrthoDB" id="9804907at2"/>
<evidence type="ECO:0000313" key="3">
    <source>
        <dbReference type="Proteomes" id="UP000001868"/>
    </source>
</evidence>
<protein>
    <submittedName>
        <fullName evidence="2">Glyoxalase/bleomycin resistance protein/dioxygenase</fullName>
    </submittedName>
</protein>
<organism evidence="2 3">
    <name type="scientific">Phenylobacterium zucineum (strain HLK1)</name>
    <dbReference type="NCBI Taxonomy" id="450851"/>
    <lineage>
        <taxon>Bacteria</taxon>
        <taxon>Pseudomonadati</taxon>
        <taxon>Pseudomonadota</taxon>
        <taxon>Alphaproteobacteria</taxon>
        <taxon>Caulobacterales</taxon>
        <taxon>Caulobacteraceae</taxon>
        <taxon>Phenylobacterium</taxon>
    </lineage>
</organism>
<feature type="domain" description="VOC" evidence="1">
    <location>
        <begin position="4"/>
        <end position="126"/>
    </location>
</feature>
<dbReference type="InterPro" id="IPR037523">
    <property type="entry name" value="VOC_core"/>
</dbReference>
<dbReference type="InterPro" id="IPR004360">
    <property type="entry name" value="Glyas_Fos-R_dOase_dom"/>
</dbReference>
<keyword evidence="2" id="KW-0223">Dioxygenase</keyword>
<dbReference type="eggNOG" id="COG0346">
    <property type="taxonomic scope" value="Bacteria"/>
</dbReference>
<evidence type="ECO:0000313" key="2">
    <source>
        <dbReference type="EMBL" id="ACG79730.1"/>
    </source>
</evidence>
<name>B4RB85_PHEZH</name>
<dbReference type="AlphaFoldDB" id="B4RB85"/>
<dbReference type="PROSITE" id="PS51819">
    <property type="entry name" value="VOC"/>
    <property type="match status" value="1"/>
</dbReference>
<dbReference type="Proteomes" id="UP000001868">
    <property type="component" value="Chromosome"/>
</dbReference>
<keyword evidence="2" id="KW-0560">Oxidoreductase</keyword>
<dbReference type="STRING" id="450851.PHZ_c3321"/>
<evidence type="ECO:0000259" key="1">
    <source>
        <dbReference type="PROSITE" id="PS51819"/>
    </source>
</evidence>
<dbReference type="RefSeq" id="WP_012523868.1">
    <property type="nucleotide sequence ID" value="NC_011144.1"/>
</dbReference>
<proteinExistence type="predicted"/>
<dbReference type="EMBL" id="CP000747">
    <property type="protein sequence ID" value="ACG79730.1"/>
    <property type="molecule type" value="Genomic_DNA"/>
</dbReference>